<accession>A0A7J9MY73</accession>
<sequence>MSRKFLIGISHEDGLKMLKNTCMVVMLKILYERDMKVEKELTKLGASKNHELKENETNARAVIRPIYVKGSIIEELSSNDDNGAK</sequence>
<reference evidence="1 2" key="1">
    <citation type="journal article" date="2019" name="Genome Biol. Evol.">
        <title>Insights into the evolution of the New World diploid cottons (Gossypium, subgenus Houzingenia) based on genome sequencing.</title>
        <authorList>
            <person name="Grover C.E."/>
            <person name="Arick M.A. 2nd"/>
            <person name="Thrash A."/>
            <person name="Conover J.L."/>
            <person name="Sanders W.S."/>
            <person name="Peterson D.G."/>
            <person name="Frelichowski J.E."/>
            <person name="Scheffler J.A."/>
            <person name="Scheffler B.E."/>
            <person name="Wendel J.F."/>
        </authorList>
    </citation>
    <scope>NUCLEOTIDE SEQUENCE [LARGE SCALE GENOMIC DNA]</scope>
    <source>
        <strain evidence="1">1</strain>
        <tissue evidence="1">Leaf</tissue>
    </source>
</reference>
<protein>
    <submittedName>
        <fullName evidence="1">Uncharacterized protein</fullName>
    </submittedName>
</protein>
<comment type="caution">
    <text evidence="1">The sequence shown here is derived from an EMBL/GenBank/DDBJ whole genome shotgun (WGS) entry which is preliminary data.</text>
</comment>
<keyword evidence="2" id="KW-1185">Reference proteome</keyword>
<dbReference type="Proteomes" id="UP000593576">
    <property type="component" value="Unassembled WGS sequence"/>
</dbReference>
<evidence type="ECO:0000313" key="2">
    <source>
        <dbReference type="Proteomes" id="UP000593576"/>
    </source>
</evidence>
<dbReference type="OrthoDB" id="10505086at2759"/>
<name>A0A7J9MY73_GOSSC</name>
<proteinExistence type="predicted"/>
<dbReference type="EMBL" id="JABFAF010263568">
    <property type="protein sequence ID" value="MBA0876053.1"/>
    <property type="molecule type" value="Genomic_DNA"/>
</dbReference>
<gene>
    <name evidence="1" type="ORF">Goshw_013228</name>
</gene>
<organism evidence="1 2">
    <name type="scientific">Gossypium schwendimanii</name>
    <name type="common">Cotton</name>
    <dbReference type="NCBI Taxonomy" id="34291"/>
    <lineage>
        <taxon>Eukaryota</taxon>
        <taxon>Viridiplantae</taxon>
        <taxon>Streptophyta</taxon>
        <taxon>Embryophyta</taxon>
        <taxon>Tracheophyta</taxon>
        <taxon>Spermatophyta</taxon>
        <taxon>Magnoliopsida</taxon>
        <taxon>eudicotyledons</taxon>
        <taxon>Gunneridae</taxon>
        <taxon>Pentapetalae</taxon>
        <taxon>rosids</taxon>
        <taxon>malvids</taxon>
        <taxon>Malvales</taxon>
        <taxon>Malvaceae</taxon>
        <taxon>Malvoideae</taxon>
        <taxon>Gossypium</taxon>
    </lineage>
</organism>
<evidence type="ECO:0000313" key="1">
    <source>
        <dbReference type="EMBL" id="MBA0876053.1"/>
    </source>
</evidence>
<dbReference type="AlphaFoldDB" id="A0A7J9MY73"/>